<dbReference type="OrthoDB" id="115950at2759"/>
<reference evidence="2" key="1">
    <citation type="submission" date="2023-05" db="EMBL/GenBank/DDBJ databases">
        <title>Genome and transcriptome analyses reveal genes involved in the formation of fine ridges on petal epidermal cells in Hibiscus trionum.</title>
        <authorList>
            <person name="Koshimizu S."/>
            <person name="Masuda S."/>
            <person name="Ishii T."/>
            <person name="Shirasu K."/>
            <person name="Hoshino A."/>
            <person name="Arita M."/>
        </authorList>
    </citation>
    <scope>NUCLEOTIDE SEQUENCE</scope>
    <source>
        <strain evidence="2">Hamamatsu line</strain>
    </source>
</reference>
<protein>
    <recommendedName>
        <fullName evidence="1">Integrase catalytic domain-containing protein</fullName>
    </recommendedName>
</protein>
<dbReference type="GO" id="GO:0003676">
    <property type="term" value="F:nucleic acid binding"/>
    <property type="evidence" value="ECO:0007669"/>
    <property type="project" value="InterPro"/>
</dbReference>
<dbReference type="Gene3D" id="3.30.420.10">
    <property type="entry name" value="Ribonuclease H-like superfamily/Ribonuclease H"/>
    <property type="match status" value="1"/>
</dbReference>
<dbReference type="Proteomes" id="UP001165190">
    <property type="component" value="Unassembled WGS sequence"/>
</dbReference>
<evidence type="ECO:0000259" key="1">
    <source>
        <dbReference type="PROSITE" id="PS50994"/>
    </source>
</evidence>
<dbReference type="PROSITE" id="PS50994">
    <property type="entry name" value="INTEGRASE"/>
    <property type="match status" value="1"/>
</dbReference>
<accession>A0A9W7LZP3</accession>
<dbReference type="InterPro" id="IPR001584">
    <property type="entry name" value="Integrase_cat-core"/>
</dbReference>
<dbReference type="InterPro" id="IPR036397">
    <property type="entry name" value="RNaseH_sf"/>
</dbReference>
<comment type="caution">
    <text evidence="2">The sequence shown here is derived from an EMBL/GenBank/DDBJ whole genome shotgun (WGS) entry which is preliminary data.</text>
</comment>
<evidence type="ECO:0000313" key="2">
    <source>
        <dbReference type="EMBL" id="GMI80795.1"/>
    </source>
</evidence>
<dbReference type="SUPFAM" id="SSF53098">
    <property type="entry name" value="Ribonuclease H-like"/>
    <property type="match status" value="1"/>
</dbReference>
<feature type="domain" description="Integrase catalytic" evidence="1">
    <location>
        <begin position="1"/>
        <end position="97"/>
    </location>
</feature>
<sequence length="97" mass="11132">MDFIEGLPLSQKFNSILVIVDKYTKYGHFLALSHPFTASDVVSIYLDQIYKLHGSPTVAISDRDKIFTSLFWKELMKKLGTESHFSSAYHHDYDGQT</sequence>
<name>A0A9W7LZP3_HIBTR</name>
<organism evidence="2 3">
    <name type="scientific">Hibiscus trionum</name>
    <name type="common">Flower of an hour</name>
    <dbReference type="NCBI Taxonomy" id="183268"/>
    <lineage>
        <taxon>Eukaryota</taxon>
        <taxon>Viridiplantae</taxon>
        <taxon>Streptophyta</taxon>
        <taxon>Embryophyta</taxon>
        <taxon>Tracheophyta</taxon>
        <taxon>Spermatophyta</taxon>
        <taxon>Magnoliopsida</taxon>
        <taxon>eudicotyledons</taxon>
        <taxon>Gunneridae</taxon>
        <taxon>Pentapetalae</taxon>
        <taxon>rosids</taxon>
        <taxon>malvids</taxon>
        <taxon>Malvales</taxon>
        <taxon>Malvaceae</taxon>
        <taxon>Malvoideae</taxon>
        <taxon>Hibiscus</taxon>
    </lineage>
</organism>
<dbReference type="PANTHER" id="PTHR35046:SF26">
    <property type="entry name" value="RNA-DIRECTED DNA POLYMERASE"/>
    <property type="match status" value="1"/>
</dbReference>
<evidence type="ECO:0000313" key="3">
    <source>
        <dbReference type="Proteomes" id="UP001165190"/>
    </source>
</evidence>
<dbReference type="GO" id="GO:0015074">
    <property type="term" value="P:DNA integration"/>
    <property type="evidence" value="ECO:0007669"/>
    <property type="project" value="InterPro"/>
</dbReference>
<keyword evidence="3" id="KW-1185">Reference proteome</keyword>
<proteinExistence type="predicted"/>
<dbReference type="EMBL" id="BSYR01000017">
    <property type="protein sequence ID" value="GMI80795.1"/>
    <property type="molecule type" value="Genomic_DNA"/>
</dbReference>
<dbReference type="AlphaFoldDB" id="A0A9W7LZP3"/>
<dbReference type="InterPro" id="IPR012337">
    <property type="entry name" value="RNaseH-like_sf"/>
</dbReference>
<dbReference type="PANTHER" id="PTHR35046">
    <property type="entry name" value="ZINC KNUCKLE (CCHC-TYPE) FAMILY PROTEIN"/>
    <property type="match status" value="1"/>
</dbReference>
<gene>
    <name evidence="2" type="ORF">HRI_001748800</name>
</gene>